<dbReference type="GO" id="GO:0050660">
    <property type="term" value="F:flavin adenine dinucleotide binding"/>
    <property type="evidence" value="ECO:0007669"/>
    <property type="project" value="InterPro"/>
</dbReference>
<comment type="cofactor">
    <cofactor evidence="1">
        <name>FAD</name>
        <dbReference type="ChEBI" id="CHEBI:57692"/>
    </cofactor>
</comment>
<dbReference type="InterPro" id="IPR045170">
    <property type="entry name" value="MTOX"/>
</dbReference>
<dbReference type="Gene3D" id="3.50.50.60">
    <property type="entry name" value="FAD/NAD(P)-binding domain"/>
    <property type="match status" value="2"/>
</dbReference>
<comment type="similarity">
    <text evidence="2">Belongs to the MSOX/MTOX family.</text>
</comment>
<evidence type="ECO:0000313" key="7">
    <source>
        <dbReference type="EMBL" id="KAJ8060728.1"/>
    </source>
</evidence>
<keyword evidence="3" id="KW-0285">Flavoprotein</keyword>
<dbReference type="InterPro" id="IPR036188">
    <property type="entry name" value="FAD/NAD-bd_sf"/>
</dbReference>
<reference evidence="7" key="1">
    <citation type="submission" date="2022-11" db="EMBL/GenBank/DDBJ databases">
        <title>Genome Resource of Sclerotinia nivalis Strain SnTB1, a Plant Pathogen Isolated from American Ginseng.</title>
        <authorList>
            <person name="Fan S."/>
        </authorList>
    </citation>
    <scope>NUCLEOTIDE SEQUENCE</scope>
    <source>
        <strain evidence="7">SnTB1</strain>
    </source>
</reference>
<dbReference type="AlphaFoldDB" id="A0A9X0AEI9"/>
<evidence type="ECO:0000256" key="1">
    <source>
        <dbReference type="ARBA" id="ARBA00001974"/>
    </source>
</evidence>
<keyword evidence="4" id="KW-0274">FAD</keyword>
<evidence type="ECO:0000256" key="5">
    <source>
        <dbReference type="ARBA" id="ARBA00023002"/>
    </source>
</evidence>
<comment type="caution">
    <text evidence="7">The sequence shown here is derived from an EMBL/GenBank/DDBJ whole genome shotgun (WGS) entry which is preliminary data.</text>
</comment>
<dbReference type="Proteomes" id="UP001152300">
    <property type="component" value="Unassembled WGS sequence"/>
</dbReference>
<dbReference type="GO" id="GO:0051698">
    <property type="term" value="F:saccharopine oxidase activity"/>
    <property type="evidence" value="ECO:0007669"/>
    <property type="project" value="TreeGrafter"/>
</dbReference>
<proteinExistence type="inferred from homology"/>
<protein>
    <recommendedName>
        <fullName evidence="6">FAD dependent oxidoreductase domain-containing protein</fullName>
    </recommendedName>
</protein>
<evidence type="ECO:0000259" key="6">
    <source>
        <dbReference type="Pfam" id="PF01266"/>
    </source>
</evidence>
<dbReference type="PANTHER" id="PTHR10961">
    <property type="entry name" value="PEROXISOMAL SARCOSINE OXIDASE"/>
    <property type="match status" value="1"/>
</dbReference>
<evidence type="ECO:0000256" key="4">
    <source>
        <dbReference type="ARBA" id="ARBA00022827"/>
    </source>
</evidence>
<evidence type="ECO:0000313" key="8">
    <source>
        <dbReference type="Proteomes" id="UP001152300"/>
    </source>
</evidence>
<dbReference type="EMBL" id="JAPEIS010000013">
    <property type="protein sequence ID" value="KAJ8060728.1"/>
    <property type="molecule type" value="Genomic_DNA"/>
</dbReference>
<feature type="domain" description="FAD dependent oxidoreductase" evidence="6">
    <location>
        <begin position="16"/>
        <end position="265"/>
    </location>
</feature>
<evidence type="ECO:0000256" key="3">
    <source>
        <dbReference type="ARBA" id="ARBA00022630"/>
    </source>
</evidence>
<keyword evidence="5" id="KW-0560">Oxidoreductase</keyword>
<name>A0A9X0AEI9_9HELO</name>
<dbReference type="GO" id="GO:0008115">
    <property type="term" value="F:sarcosine oxidase activity"/>
    <property type="evidence" value="ECO:0007669"/>
    <property type="project" value="TreeGrafter"/>
</dbReference>
<organism evidence="7 8">
    <name type="scientific">Sclerotinia nivalis</name>
    <dbReference type="NCBI Taxonomy" id="352851"/>
    <lineage>
        <taxon>Eukaryota</taxon>
        <taxon>Fungi</taxon>
        <taxon>Dikarya</taxon>
        <taxon>Ascomycota</taxon>
        <taxon>Pezizomycotina</taxon>
        <taxon>Leotiomycetes</taxon>
        <taxon>Helotiales</taxon>
        <taxon>Sclerotiniaceae</taxon>
        <taxon>Sclerotinia</taxon>
    </lineage>
</organism>
<sequence>MKTMYGGLFKGTDWRGVKEVFINEGSGWAEATKAVQKVAEMAKANGVEFVEGDVENLVLTLNGNYLGVLTKDGRTFRADKVILSTGAGTANLLADSAPQMHHILAGDRITAAAVVSGHVKLSQTEYERFKHIPVFDHAVGEVLGAVLPPTTDGILKFYVDVTFKNTRLHERSGYMISAPPNESDQAQHTVPKSLQEECYRVMKGILGKTAEEFKFDSFRMCWDGITPNQDFIISAHPRCQNLYIATGGSFHGWKFLPIIGEYVVKMLDSKLDADLVKRWAWDRDQKGSAQKKFIPKRELEDLT</sequence>
<evidence type="ECO:0000256" key="2">
    <source>
        <dbReference type="ARBA" id="ARBA00010989"/>
    </source>
</evidence>
<dbReference type="SUPFAM" id="SSF51905">
    <property type="entry name" value="FAD/NAD(P)-binding domain"/>
    <property type="match status" value="1"/>
</dbReference>
<gene>
    <name evidence="7" type="ORF">OCU04_011032</name>
</gene>
<keyword evidence="8" id="KW-1185">Reference proteome</keyword>
<dbReference type="OrthoDB" id="2219495at2759"/>
<dbReference type="PANTHER" id="PTHR10961:SF37">
    <property type="entry name" value="FAD DEPENDENT OXIDOREDUCTASE DOMAIN-CONTAINING PROTEIN"/>
    <property type="match status" value="1"/>
</dbReference>
<dbReference type="Pfam" id="PF01266">
    <property type="entry name" value="DAO"/>
    <property type="match status" value="1"/>
</dbReference>
<accession>A0A9X0AEI9</accession>
<dbReference type="InterPro" id="IPR006076">
    <property type="entry name" value="FAD-dep_OxRdtase"/>
</dbReference>